<organism evidence="2 3">
    <name type="scientific">Leucobacter ruminantium</name>
    <dbReference type="NCBI Taxonomy" id="1289170"/>
    <lineage>
        <taxon>Bacteria</taxon>
        <taxon>Bacillati</taxon>
        <taxon>Actinomycetota</taxon>
        <taxon>Actinomycetes</taxon>
        <taxon>Micrococcales</taxon>
        <taxon>Microbacteriaceae</taxon>
        <taxon>Leucobacter</taxon>
    </lineage>
</organism>
<dbReference type="AlphaFoldDB" id="A0A939LWZ1"/>
<dbReference type="EMBL" id="JAGDYL010000001">
    <property type="protein sequence ID" value="MBO1803927.1"/>
    <property type="molecule type" value="Genomic_DNA"/>
</dbReference>
<protein>
    <submittedName>
        <fullName evidence="2">VOC family protein</fullName>
    </submittedName>
</protein>
<name>A0A939LWZ1_9MICO</name>
<feature type="domain" description="VOC" evidence="1">
    <location>
        <begin position="19"/>
        <end position="165"/>
    </location>
</feature>
<dbReference type="Proteomes" id="UP000664398">
    <property type="component" value="Unassembled WGS sequence"/>
</dbReference>
<dbReference type="Pfam" id="PF00903">
    <property type="entry name" value="Glyoxalase"/>
    <property type="match status" value="1"/>
</dbReference>
<sequence>MTNRIERGGEPLRTEPRYRVDHLGLAVPDLDEAVGFFAAHLDAEVVFRLDRFIDESGEAPARLGADPSASFALAMLRIGDAEIELLQWWPALDGADDGTNAPNRVGAAHLALSVADVAEAYERLCAVPGVRRLGSPVTFSGDPTDGLTNAFVATPWGLLIELMGWPRG</sequence>
<dbReference type="PROSITE" id="PS51819">
    <property type="entry name" value="VOC"/>
    <property type="match status" value="1"/>
</dbReference>
<gene>
    <name evidence="2" type="ORF">J4H91_01145</name>
</gene>
<dbReference type="Gene3D" id="3.10.180.10">
    <property type="entry name" value="2,3-Dihydroxybiphenyl 1,2-Dioxygenase, domain 1"/>
    <property type="match status" value="1"/>
</dbReference>
<dbReference type="InterPro" id="IPR037523">
    <property type="entry name" value="VOC_core"/>
</dbReference>
<accession>A0A939LWZ1</accession>
<proteinExistence type="predicted"/>
<dbReference type="InterPro" id="IPR029068">
    <property type="entry name" value="Glyas_Bleomycin-R_OHBP_Dase"/>
</dbReference>
<reference evidence="2" key="1">
    <citation type="submission" date="2021-03" db="EMBL/GenBank/DDBJ databases">
        <title>Leucobacter chromiisoli sp. nov., isolated from chromium-containing soil of chemical plant.</title>
        <authorList>
            <person name="Xu Z."/>
        </authorList>
    </citation>
    <scope>NUCLEOTIDE SEQUENCE</scope>
    <source>
        <strain evidence="2">A2</strain>
    </source>
</reference>
<evidence type="ECO:0000313" key="2">
    <source>
        <dbReference type="EMBL" id="MBO1803927.1"/>
    </source>
</evidence>
<evidence type="ECO:0000259" key="1">
    <source>
        <dbReference type="PROSITE" id="PS51819"/>
    </source>
</evidence>
<evidence type="ECO:0000313" key="3">
    <source>
        <dbReference type="Proteomes" id="UP000664398"/>
    </source>
</evidence>
<dbReference type="SUPFAM" id="SSF54593">
    <property type="entry name" value="Glyoxalase/Bleomycin resistance protein/Dihydroxybiphenyl dioxygenase"/>
    <property type="match status" value="1"/>
</dbReference>
<keyword evidence="3" id="KW-1185">Reference proteome</keyword>
<dbReference type="InterPro" id="IPR004360">
    <property type="entry name" value="Glyas_Fos-R_dOase_dom"/>
</dbReference>
<comment type="caution">
    <text evidence="2">The sequence shown here is derived from an EMBL/GenBank/DDBJ whole genome shotgun (WGS) entry which is preliminary data.</text>
</comment>
<dbReference type="RefSeq" id="WP_208044406.1">
    <property type="nucleotide sequence ID" value="NZ_JAGDYL010000001.1"/>
</dbReference>